<gene>
    <name evidence="1" type="ORF">HCN83_06460</name>
</gene>
<comment type="caution">
    <text evidence="1">The sequence shown here is derived from an EMBL/GenBank/DDBJ whole genome shotgun (WGS) entry which is preliminary data.</text>
</comment>
<name>A0A969PPV8_9BACI</name>
<protein>
    <submittedName>
        <fullName evidence="1">Uncharacterized protein</fullName>
    </submittedName>
</protein>
<accession>A0A969PPV8</accession>
<dbReference type="Proteomes" id="UP000752012">
    <property type="component" value="Unassembled WGS sequence"/>
</dbReference>
<dbReference type="RefSeq" id="WP_168005630.1">
    <property type="nucleotide sequence ID" value="NZ_JAATHJ010000007.1"/>
</dbReference>
<dbReference type="EMBL" id="JAATHJ010000007">
    <property type="protein sequence ID" value="NJP37228.1"/>
    <property type="molecule type" value="Genomic_DNA"/>
</dbReference>
<evidence type="ECO:0000313" key="2">
    <source>
        <dbReference type="Proteomes" id="UP000752012"/>
    </source>
</evidence>
<keyword evidence="2" id="KW-1185">Reference proteome</keyword>
<sequence>MLMKADIYFDNKVQPPDSGDHYYVRINQDRQSIRLTPASLAHVCSHHHVIVLHLNLSTNDAFQQGSIASRTAFLYELFLRAAEPFGTAVQIAPASISKEKAAKRHVTSVQTWYEKTKTPASYLSRSYFAFLPKLFHSLIRVDQTGKTVRIKAFGKTMLHLEHDPKPISDHVDAWVVKGGLLSHRENRSKARLWFMRSDLKPGLTYAAITHFQPSMPWVLYKLVQAPLHQFVMRQFAEKRYRLSRRSRRDLRH</sequence>
<proteinExistence type="predicted"/>
<evidence type="ECO:0000313" key="1">
    <source>
        <dbReference type="EMBL" id="NJP37228.1"/>
    </source>
</evidence>
<reference evidence="1 2" key="1">
    <citation type="submission" date="2020-03" db="EMBL/GenBank/DDBJ databases">
        <title>Assessment of the enzymatic potential of alkaline-tolerant lipase obtained from Bacillus luteus H11 (technogenic soil) for the bioremediation of saline soils contaminated with petroleum substances.</title>
        <authorList>
            <person name="Kalwasinska A."/>
        </authorList>
    </citation>
    <scope>NUCLEOTIDE SEQUENCE [LARGE SCALE GENOMIC DNA]</scope>
    <source>
        <strain evidence="1 2">H11</strain>
    </source>
</reference>
<dbReference type="AlphaFoldDB" id="A0A969PPV8"/>
<organism evidence="1 2">
    <name type="scientific">Alkalicoccus luteus</name>
    <dbReference type="NCBI Taxonomy" id="1237094"/>
    <lineage>
        <taxon>Bacteria</taxon>
        <taxon>Bacillati</taxon>
        <taxon>Bacillota</taxon>
        <taxon>Bacilli</taxon>
        <taxon>Bacillales</taxon>
        <taxon>Bacillaceae</taxon>
        <taxon>Alkalicoccus</taxon>
    </lineage>
</organism>